<keyword evidence="2 7" id="KW-0808">Transferase</keyword>
<keyword evidence="10" id="KW-1185">Reference proteome</keyword>
<dbReference type="OMA" id="HYAFKYA"/>
<dbReference type="Pfam" id="PF00145">
    <property type="entry name" value="DNA_methylase"/>
    <property type="match status" value="1"/>
</dbReference>
<dbReference type="PANTHER" id="PTHR46098">
    <property type="entry name" value="TRNA (CYTOSINE(38)-C(5))-METHYLTRANSFERASE"/>
    <property type="match status" value="1"/>
</dbReference>
<dbReference type="Gene3D" id="3.40.50.150">
    <property type="entry name" value="Vaccinia Virus protein VP39"/>
    <property type="match status" value="1"/>
</dbReference>
<dbReference type="PRINTS" id="PR00105">
    <property type="entry name" value="C5METTRFRASE"/>
</dbReference>
<evidence type="ECO:0000256" key="7">
    <source>
        <dbReference type="PROSITE-ProRule" id="PRU01016"/>
    </source>
</evidence>
<dbReference type="InterPro" id="IPR029063">
    <property type="entry name" value="SAM-dependent_MTases_sf"/>
</dbReference>
<sequence length="362" mass="41275">MKVLELYSGIGGMHYALRESEITAKVVAAIDINPVANAVYRENFPETILMNRNIESLNAQELNKLGLDAILMSPPCQPFTRLGLKKDALDNRACSLLHILNLIPELKSLRYILLENVKGFEVSEMRDKFLNCIESCGYVYRELILSPCQFGIPNSRNRYYLLAKRKNLKFCFKQPLLKNSLPSALLKLPPKSMHAILAEKNGKINTKSGGMCYTLDNILENVEESKYLLPSKLLQKRAQVLDIRTSKSNGSCCFTKGYGHYVEGTGSVYCPFADETIKLKYSKAANEENNLDQQIQLLSDLKLRFFSPKEVCRLMCFPEDFNFPKHITDKQKYRLLGNSINVHVVSRLIFLLYTENENVHDN</sequence>
<protein>
    <recommendedName>
        <fullName evidence="5">tRNA (cytosine(38)-C(5))-methyltransferase</fullName>
        <ecNumber evidence="4">2.1.1.204</ecNumber>
    </recommendedName>
    <alternativeName>
        <fullName evidence="6">DNA (cytosine-5)-methyltransferase-like protein 2</fullName>
    </alternativeName>
</protein>
<evidence type="ECO:0000313" key="9">
    <source>
        <dbReference type="EMBL" id="EFN62060.1"/>
    </source>
</evidence>
<dbReference type="Gene3D" id="3.90.120.10">
    <property type="entry name" value="DNA Methylase, subunit A, domain 2"/>
    <property type="match status" value="1"/>
</dbReference>
<dbReference type="GO" id="GO:0008168">
    <property type="term" value="F:methyltransferase activity"/>
    <property type="evidence" value="ECO:0007669"/>
    <property type="project" value="UniProtKB-KW"/>
</dbReference>
<evidence type="ECO:0000256" key="1">
    <source>
        <dbReference type="ARBA" id="ARBA00022603"/>
    </source>
</evidence>
<evidence type="ECO:0000256" key="5">
    <source>
        <dbReference type="ARBA" id="ARBA00039681"/>
    </source>
</evidence>
<dbReference type="InterPro" id="IPR001525">
    <property type="entry name" value="C5_MeTfrase"/>
</dbReference>
<dbReference type="SUPFAM" id="SSF53335">
    <property type="entry name" value="S-adenosyl-L-methionine-dependent methyltransferases"/>
    <property type="match status" value="1"/>
</dbReference>
<evidence type="ECO:0000256" key="3">
    <source>
        <dbReference type="ARBA" id="ARBA00022691"/>
    </source>
</evidence>
<feature type="active site" evidence="7">
    <location>
        <position position="76"/>
    </location>
</feature>
<keyword evidence="3 7" id="KW-0949">S-adenosyl-L-methionine</keyword>
<accession>E2AWU0</accession>
<keyword evidence="1 7" id="KW-0489">Methyltransferase</keyword>
<organism evidence="10">
    <name type="scientific">Camponotus floridanus</name>
    <name type="common">Florida carpenter ant</name>
    <dbReference type="NCBI Taxonomy" id="104421"/>
    <lineage>
        <taxon>Eukaryota</taxon>
        <taxon>Metazoa</taxon>
        <taxon>Ecdysozoa</taxon>
        <taxon>Arthropoda</taxon>
        <taxon>Hexapoda</taxon>
        <taxon>Insecta</taxon>
        <taxon>Pterygota</taxon>
        <taxon>Neoptera</taxon>
        <taxon>Endopterygota</taxon>
        <taxon>Hymenoptera</taxon>
        <taxon>Apocrita</taxon>
        <taxon>Aculeata</taxon>
        <taxon>Formicoidea</taxon>
        <taxon>Formicidae</taxon>
        <taxon>Formicinae</taxon>
        <taxon>Camponotus</taxon>
    </lineage>
</organism>
<evidence type="ECO:0000313" key="10">
    <source>
        <dbReference type="Proteomes" id="UP000000311"/>
    </source>
</evidence>
<dbReference type="EMBL" id="GL443425">
    <property type="protein sequence ID" value="EFN62060.1"/>
    <property type="molecule type" value="Genomic_DNA"/>
</dbReference>
<dbReference type="Proteomes" id="UP000000311">
    <property type="component" value="Unassembled WGS sequence"/>
</dbReference>
<dbReference type="GO" id="GO:0032259">
    <property type="term" value="P:methylation"/>
    <property type="evidence" value="ECO:0007669"/>
    <property type="project" value="UniProtKB-KW"/>
</dbReference>
<dbReference type="PROSITE" id="PS51679">
    <property type="entry name" value="SAM_MT_C5"/>
    <property type="match status" value="1"/>
</dbReference>
<dbReference type="STRING" id="104421.E2AWU0"/>
<evidence type="ECO:0000256" key="8">
    <source>
        <dbReference type="RuleBase" id="RU000416"/>
    </source>
</evidence>
<reference evidence="9 10" key="1">
    <citation type="journal article" date="2010" name="Science">
        <title>Genomic comparison of the ants Camponotus floridanus and Harpegnathos saltator.</title>
        <authorList>
            <person name="Bonasio R."/>
            <person name="Zhang G."/>
            <person name="Ye C."/>
            <person name="Mutti N.S."/>
            <person name="Fang X."/>
            <person name="Qin N."/>
            <person name="Donahue G."/>
            <person name="Yang P."/>
            <person name="Li Q."/>
            <person name="Li C."/>
            <person name="Zhang P."/>
            <person name="Huang Z."/>
            <person name="Berger S.L."/>
            <person name="Reinberg D."/>
            <person name="Wang J."/>
            <person name="Liebig J."/>
        </authorList>
    </citation>
    <scope>NUCLEOTIDE SEQUENCE [LARGE SCALE GENOMIC DNA]</scope>
    <source>
        <strain evidence="10">C129</strain>
    </source>
</reference>
<comment type="similarity">
    <text evidence="7 8">Belongs to the class I-like SAM-binding methyltransferase superfamily. C5-methyltransferase family.</text>
</comment>
<dbReference type="NCBIfam" id="TIGR00675">
    <property type="entry name" value="dcm"/>
    <property type="match status" value="1"/>
</dbReference>
<dbReference type="FunCoup" id="E2AWU0">
    <property type="interactions" value="862"/>
</dbReference>
<dbReference type="InParanoid" id="E2AWU0"/>
<dbReference type="InterPro" id="IPR050750">
    <property type="entry name" value="C5-MTase"/>
</dbReference>
<gene>
    <name evidence="9" type="ORF">EAG_04194</name>
</gene>
<dbReference type="InterPro" id="IPR031303">
    <property type="entry name" value="C5_meth_CS"/>
</dbReference>
<dbReference type="OrthoDB" id="414133at2759"/>
<evidence type="ECO:0000256" key="4">
    <source>
        <dbReference type="ARBA" id="ARBA00039081"/>
    </source>
</evidence>
<dbReference type="KEGG" id="cfo:105256853"/>
<dbReference type="EC" id="2.1.1.204" evidence="4"/>
<proteinExistence type="inferred from homology"/>
<dbReference type="PANTHER" id="PTHR46098:SF1">
    <property type="entry name" value="TRNA (CYTOSINE(38)-C(5))-METHYLTRANSFERASE"/>
    <property type="match status" value="1"/>
</dbReference>
<evidence type="ECO:0000256" key="6">
    <source>
        <dbReference type="ARBA" id="ARBA00042810"/>
    </source>
</evidence>
<dbReference type="PROSITE" id="PS00095">
    <property type="entry name" value="C5_MTASE_2"/>
    <property type="match status" value="1"/>
</dbReference>
<dbReference type="GO" id="GO:0005634">
    <property type="term" value="C:nucleus"/>
    <property type="evidence" value="ECO:0007669"/>
    <property type="project" value="TreeGrafter"/>
</dbReference>
<dbReference type="AlphaFoldDB" id="E2AWU0"/>
<name>E2AWU0_CAMFO</name>
<evidence type="ECO:0000256" key="2">
    <source>
        <dbReference type="ARBA" id="ARBA00022679"/>
    </source>
</evidence>